<sequence length="305" mass="34967">MLKREFFGLKQAANLEWKKMGKQKSLTKKKAKEDRLLAIYYEGHMFVIFNMDLDKYQMIDLHRDAYIEGKKCGLNVPEYFGIWEYDGGKILIYILALSTPTMYHFIVQQLQPSQVAPTMQPVEHPLSSIHYDLKYAQPESQLPELTIDLSAYLSSQLKSTSQLDLPSLDAINVGLGGLEAYDLRDLRQPRGASDYDYDGEFWEDNLGRIDDLMTTSEKEECNESLVDLNENGSNDESDADEILNIDLDDEIPRHIDADAEDEDGNPTENMRNKILQENKMASHPWIVEQLMIDFKANPTMQASNI</sequence>
<comment type="caution">
    <text evidence="1">The sequence shown here is derived from an EMBL/GenBank/DDBJ whole genome shotgun (WGS) entry which is preliminary data.</text>
</comment>
<gene>
    <name evidence="1" type="ORF">Cgig2_030320</name>
</gene>
<reference evidence="1" key="1">
    <citation type="submission" date="2022-04" db="EMBL/GenBank/DDBJ databases">
        <title>Carnegiea gigantea Genome sequencing and assembly v2.</title>
        <authorList>
            <person name="Copetti D."/>
            <person name="Sanderson M.J."/>
            <person name="Burquez A."/>
            <person name="Wojciechowski M.F."/>
        </authorList>
    </citation>
    <scope>NUCLEOTIDE SEQUENCE</scope>
    <source>
        <strain evidence="1">SGP5-SGP5p</strain>
        <tissue evidence="1">Aerial part</tissue>
    </source>
</reference>
<evidence type="ECO:0000313" key="1">
    <source>
        <dbReference type="EMBL" id="KAJ8432528.1"/>
    </source>
</evidence>
<evidence type="ECO:0000313" key="2">
    <source>
        <dbReference type="Proteomes" id="UP001153076"/>
    </source>
</evidence>
<name>A0A9Q1JX57_9CARY</name>
<dbReference type="AlphaFoldDB" id="A0A9Q1JX57"/>
<accession>A0A9Q1JX57</accession>
<dbReference type="Proteomes" id="UP001153076">
    <property type="component" value="Unassembled WGS sequence"/>
</dbReference>
<dbReference type="EMBL" id="JAKOGI010000600">
    <property type="protein sequence ID" value="KAJ8432528.1"/>
    <property type="molecule type" value="Genomic_DNA"/>
</dbReference>
<protein>
    <submittedName>
        <fullName evidence="1">Uncharacterized protein</fullName>
    </submittedName>
</protein>
<proteinExistence type="predicted"/>
<keyword evidence="2" id="KW-1185">Reference proteome</keyword>
<organism evidence="1 2">
    <name type="scientific">Carnegiea gigantea</name>
    <dbReference type="NCBI Taxonomy" id="171969"/>
    <lineage>
        <taxon>Eukaryota</taxon>
        <taxon>Viridiplantae</taxon>
        <taxon>Streptophyta</taxon>
        <taxon>Embryophyta</taxon>
        <taxon>Tracheophyta</taxon>
        <taxon>Spermatophyta</taxon>
        <taxon>Magnoliopsida</taxon>
        <taxon>eudicotyledons</taxon>
        <taxon>Gunneridae</taxon>
        <taxon>Pentapetalae</taxon>
        <taxon>Caryophyllales</taxon>
        <taxon>Cactineae</taxon>
        <taxon>Cactaceae</taxon>
        <taxon>Cactoideae</taxon>
        <taxon>Echinocereeae</taxon>
        <taxon>Carnegiea</taxon>
    </lineage>
</organism>